<sequence>MAEAHTEHFDPVTHLPFYISKNEAVATAGSCFAQHISRALSFERFNYLVTEERPLTPGATDENFGVFSARFGNIYTIRQLLQLFDRAYGLFEPRELVWARNNGAALDPFRPRIQQGGFASPDQVVADREAHLAAVRRMFERCAVFIFTLGLTEAWVSQADGAVFPLAPGVVGVEESQARSVNFEAISMIGDLKEFIDKLLAINARVKVILTVSPVPLVATFENRHVLVSTTSSKASLRVAAEEVCKYRPEQVAYFPSYEIIMAGGYRPPNFADDLRSVTEEGVRRVMTVFRRHFLTEAEAGRTPESPIGAIELGAEDVSRMKAVANVICDEEAIGGSGA</sequence>
<comment type="caution">
    <text evidence="2">The sequence shown here is derived from an EMBL/GenBank/DDBJ whole genome shotgun (WGS) entry which is preliminary data.</text>
</comment>
<dbReference type="Pfam" id="PF08885">
    <property type="entry name" value="GSCFA"/>
    <property type="match status" value="1"/>
</dbReference>
<dbReference type="Proteomes" id="UP001350748">
    <property type="component" value="Unassembled WGS sequence"/>
</dbReference>
<gene>
    <name evidence="2" type="ORF">V3H18_14560</name>
</gene>
<feature type="domain" description="GSCFA" evidence="1">
    <location>
        <begin position="25"/>
        <end position="290"/>
    </location>
</feature>
<reference evidence="2 3" key="1">
    <citation type="submission" date="2024-02" db="EMBL/GenBank/DDBJ databases">
        <authorList>
            <person name="Grouzdev D."/>
        </authorList>
    </citation>
    <scope>NUCLEOTIDE SEQUENCE [LARGE SCALE GENOMIC DNA]</scope>
    <source>
        <strain evidence="2 3">9N</strain>
    </source>
</reference>
<keyword evidence="2" id="KW-0378">Hydrolase</keyword>
<dbReference type="EMBL" id="JAZHYN010000056">
    <property type="protein sequence ID" value="MEF3367756.1"/>
    <property type="molecule type" value="Genomic_DNA"/>
</dbReference>
<keyword evidence="3" id="KW-1185">Reference proteome</keyword>
<evidence type="ECO:0000259" key="1">
    <source>
        <dbReference type="Pfam" id="PF08885"/>
    </source>
</evidence>
<dbReference type="EC" id="3.1.-.-" evidence="2"/>
<accession>A0ABU7XK46</accession>
<protein>
    <submittedName>
        <fullName evidence="2">GSCFA domain-containing protein</fullName>
        <ecNumber evidence="2">3.1.-.-</ecNumber>
    </submittedName>
</protein>
<dbReference type="InterPro" id="IPR014982">
    <property type="entry name" value="GSCFA"/>
</dbReference>
<dbReference type="RefSeq" id="WP_332082795.1">
    <property type="nucleotide sequence ID" value="NZ_JAZHYN010000056.1"/>
</dbReference>
<evidence type="ECO:0000313" key="2">
    <source>
        <dbReference type="EMBL" id="MEF3367756.1"/>
    </source>
</evidence>
<proteinExistence type="predicted"/>
<evidence type="ECO:0000313" key="3">
    <source>
        <dbReference type="Proteomes" id="UP001350748"/>
    </source>
</evidence>
<name>A0ABU7XK46_9HYPH</name>
<dbReference type="GO" id="GO:0016787">
    <property type="term" value="F:hydrolase activity"/>
    <property type="evidence" value="ECO:0007669"/>
    <property type="project" value="UniProtKB-KW"/>
</dbReference>
<organism evidence="2 3">
    <name type="scientific">Methylocystis borbori</name>
    <dbReference type="NCBI Taxonomy" id="3118750"/>
    <lineage>
        <taxon>Bacteria</taxon>
        <taxon>Pseudomonadati</taxon>
        <taxon>Pseudomonadota</taxon>
        <taxon>Alphaproteobacteria</taxon>
        <taxon>Hyphomicrobiales</taxon>
        <taxon>Methylocystaceae</taxon>
        <taxon>Methylocystis</taxon>
    </lineage>
</organism>